<dbReference type="OrthoDB" id="347378at2759"/>
<reference evidence="2" key="1">
    <citation type="submission" date="2013-10" db="EMBL/GenBank/DDBJ databases">
        <title>Genomic analysis of the causative agents of coccidiosis in chickens.</title>
        <authorList>
            <person name="Reid A.J."/>
            <person name="Blake D."/>
            <person name="Billington K."/>
            <person name="Browne H."/>
            <person name="Dunn M."/>
            <person name="Hung S."/>
            <person name="Kawahara F."/>
            <person name="Miranda-Saavedra D."/>
            <person name="Mourier T."/>
            <person name="Nagra H."/>
            <person name="Otto T.D."/>
            <person name="Rawlings N."/>
            <person name="Sanchez A."/>
            <person name="Sanders M."/>
            <person name="Subramaniam C."/>
            <person name="Tay Y."/>
            <person name="Dear P."/>
            <person name="Doerig C."/>
            <person name="Gruber A."/>
            <person name="Parkinson J."/>
            <person name="Shirley M."/>
            <person name="Wan K.L."/>
            <person name="Berriman M."/>
            <person name="Tomley F."/>
            <person name="Pain A."/>
        </authorList>
    </citation>
    <scope>NUCLEOTIDE SEQUENCE [LARGE SCALE GENOMIC DNA]</scope>
    <source>
        <strain evidence="2">Houghton</strain>
    </source>
</reference>
<reference evidence="2" key="2">
    <citation type="submission" date="2013-10" db="EMBL/GenBank/DDBJ databases">
        <authorList>
            <person name="Aslett M."/>
        </authorList>
    </citation>
    <scope>NUCLEOTIDE SEQUENCE [LARGE SCALE GENOMIC DNA]</scope>
    <source>
        <strain evidence="2">Houghton</strain>
    </source>
</reference>
<proteinExistence type="predicted"/>
<name>U6LJH7_9EIME</name>
<evidence type="ECO:0000313" key="3">
    <source>
        <dbReference type="Proteomes" id="UP000030750"/>
    </source>
</evidence>
<feature type="region of interest" description="Disordered" evidence="1">
    <location>
        <begin position="177"/>
        <end position="202"/>
    </location>
</feature>
<evidence type="ECO:0000256" key="1">
    <source>
        <dbReference type="SAM" id="MobiDB-lite"/>
    </source>
</evidence>
<gene>
    <name evidence="2" type="ORF">EBH_0032930</name>
</gene>
<sequence>MAVLIQCHSSHKKGTPSRPIHRVLSWREAELSSILEDCLDLSEELGFPQSFEQLSDSLATDPERKIAEFATMLAESAAAFQNEGGFKRAAPSHVFRNVFSVSEGDDGTAGALAQLASLLPVAAEGAAENAHLDSTEERRGAHLLLRMTAGSQGCFSGILPCITDAAEESEHPVRDHQLEGNQQSPHHFPRPSDTAFSSPSSESVLQVTTYSYKKECSMQEQQHMTGHRGAGVVATTPLASVSDAHLGASSSPPNNPEEHPFVRLPEIPQDAVPRAFASEVAFAGKLLQNSPMPIYITMRELFLKQSLNAEEAGCLLYNCELLINYGIHRLTTPLGRTTPFLVCRRLAALFMMFDYVVCTVQLIGAKMRTELWWSRFVKSFKMDRTLLSQTRGGRKGSGVMVNLAYRLIAALQIYSTGERPNHVEIIQLKRLIFSKLRSYSQFDHPFWKQWVHDDELYTGRPHGSS</sequence>
<protein>
    <submittedName>
        <fullName evidence="2">Uncharacterized protein</fullName>
    </submittedName>
</protein>
<keyword evidence="3" id="KW-1185">Reference proteome</keyword>
<evidence type="ECO:0000313" key="2">
    <source>
        <dbReference type="EMBL" id="CDJ50346.1"/>
    </source>
</evidence>
<dbReference type="Proteomes" id="UP000030750">
    <property type="component" value="Unassembled WGS sequence"/>
</dbReference>
<accession>U6LJH7</accession>
<dbReference type="VEuPathDB" id="ToxoDB:EBH_0032930"/>
<organism evidence="2 3">
    <name type="scientific">Eimeria brunetti</name>
    <dbReference type="NCBI Taxonomy" id="51314"/>
    <lineage>
        <taxon>Eukaryota</taxon>
        <taxon>Sar</taxon>
        <taxon>Alveolata</taxon>
        <taxon>Apicomplexa</taxon>
        <taxon>Conoidasida</taxon>
        <taxon>Coccidia</taxon>
        <taxon>Eucoccidiorida</taxon>
        <taxon>Eimeriorina</taxon>
        <taxon>Eimeriidae</taxon>
        <taxon>Eimeria</taxon>
    </lineage>
</organism>
<dbReference type="AlphaFoldDB" id="U6LJH7"/>
<dbReference type="EMBL" id="HG712184">
    <property type="protein sequence ID" value="CDJ50346.1"/>
    <property type="molecule type" value="Genomic_DNA"/>
</dbReference>